<keyword evidence="3" id="KW-1133">Transmembrane helix</keyword>
<dbReference type="GO" id="GO:0016020">
    <property type="term" value="C:membrane"/>
    <property type="evidence" value="ECO:0007669"/>
    <property type="project" value="UniProtKB-SubCell"/>
</dbReference>
<protein>
    <submittedName>
        <fullName evidence="5">Cysteine-rich hydrophobic domain-containing protein 2</fullName>
    </submittedName>
</protein>
<keyword evidence="3" id="KW-0812">Transmembrane</keyword>
<accession>A0A226EFF8</accession>
<dbReference type="InterPro" id="IPR019383">
    <property type="entry name" value="Golgin_A_7/ERF4"/>
</dbReference>
<reference evidence="5 6" key="1">
    <citation type="submission" date="2015-12" db="EMBL/GenBank/DDBJ databases">
        <title>The genome of Folsomia candida.</title>
        <authorList>
            <person name="Faddeeva A."/>
            <person name="Derks M.F."/>
            <person name="Anvar Y."/>
            <person name="Smit S."/>
            <person name="Van Straalen N."/>
            <person name="Roelofs D."/>
        </authorList>
    </citation>
    <scope>NUCLEOTIDE SEQUENCE [LARGE SCALE GENOMIC DNA]</scope>
    <source>
        <strain evidence="5 6">VU population</strain>
        <tissue evidence="5">Whole body</tissue>
    </source>
</reference>
<dbReference type="PANTHER" id="PTHR13005:SF4">
    <property type="entry name" value="CYSTEINE-RICH HYDROPHOBIC PROTEIN"/>
    <property type="match status" value="1"/>
</dbReference>
<dbReference type="InterPro" id="IPR039735">
    <property type="entry name" value="CHIC1/2"/>
</dbReference>
<dbReference type="OMA" id="FCCCSFG"/>
<feature type="domain" description="Golgin subfamily A member 7/ERF4" evidence="4">
    <location>
        <begin position="44"/>
        <end position="133"/>
    </location>
</feature>
<evidence type="ECO:0000256" key="3">
    <source>
        <dbReference type="SAM" id="Phobius"/>
    </source>
</evidence>
<proteinExistence type="predicted"/>
<evidence type="ECO:0000313" key="6">
    <source>
        <dbReference type="Proteomes" id="UP000198287"/>
    </source>
</evidence>
<organism evidence="5 6">
    <name type="scientific">Folsomia candida</name>
    <name type="common">Springtail</name>
    <dbReference type="NCBI Taxonomy" id="158441"/>
    <lineage>
        <taxon>Eukaryota</taxon>
        <taxon>Metazoa</taxon>
        <taxon>Ecdysozoa</taxon>
        <taxon>Arthropoda</taxon>
        <taxon>Hexapoda</taxon>
        <taxon>Collembola</taxon>
        <taxon>Entomobryomorpha</taxon>
        <taxon>Isotomoidea</taxon>
        <taxon>Isotomidae</taxon>
        <taxon>Proisotominae</taxon>
        <taxon>Folsomia</taxon>
    </lineage>
</organism>
<evidence type="ECO:0000256" key="1">
    <source>
        <dbReference type="ARBA" id="ARBA00004370"/>
    </source>
</evidence>
<dbReference type="Pfam" id="PF10256">
    <property type="entry name" value="Erf4"/>
    <property type="match status" value="1"/>
</dbReference>
<keyword evidence="6" id="KW-1185">Reference proteome</keyword>
<evidence type="ECO:0000259" key="4">
    <source>
        <dbReference type="Pfam" id="PF10256"/>
    </source>
</evidence>
<name>A0A226EFF8_FOLCA</name>
<dbReference type="EMBL" id="LNIX01000004">
    <property type="protein sequence ID" value="OXA55988.1"/>
    <property type="molecule type" value="Genomic_DNA"/>
</dbReference>
<evidence type="ECO:0000313" key="5">
    <source>
        <dbReference type="EMBL" id="OXA55988.1"/>
    </source>
</evidence>
<gene>
    <name evidence="5" type="ORF">Fcan01_09963</name>
</gene>
<comment type="caution">
    <text evidence="5">The sequence shown here is derived from an EMBL/GenBank/DDBJ whole genome shotgun (WGS) entry which is preliminary data.</text>
</comment>
<dbReference type="OrthoDB" id="67682at2759"/>
<keyword evidence="2 3" id="KW-0472">Membrane</keyword>
<dbReference type="PANTHER" id="PTHR13005">
    <property type="entry name" value="CYSTEINE-RICH HYDROPHOBIC DOMAIN PROTEIN BRAIN X-LINKED PROTEIN"/>
    <property type="match status" value="1"/>
</dbReference>
<sequence length="163" mass="18605">MDIEAIEDTESFSELNYGGSGFPLNQEPIIIRGCGNITVFGLHNRFKTDFPPSLLARVAPEEFKGTVEKVNSILGHSLPLQMKWVIFGCFCCCCTLGCSFWPVICLSKKTKLSVEKLLEWENSHLYRRLGLKWKLTQGHLDSAMLEYVIHIEFVPKYQLYVPD</sequence>
<feature type="transmembrane region" description="Helical" evidence="3">
    <location>
        <begin position="84"/>
        <end position="106"/>
    </location>
</feature>
<dbReference type="AlphaFoldDB" id="A0A226EFF8"/>
<comment type="subcellular location">
    <subcellularLocation>
        <location evidence="1">Membrane</location>
    </subcellularLocation>
</comment>
<evidence type="ECO:0000256" key="2">
    <source>
        <dbReference type="ARBA" id="ARBA00023136"/>
    </source>
</evidence>
<dbReference type="Proteomes" id="UP000198287">
    <property type="component" value="Unassembled WGS sequence"/>
</dbReference>